<keyword evidence="3" id="KW-1185">Reference proteome</keyword>
<comment type="caution">
    <text evidence="2">The sequence shown here is derived from an EMBL/GenBank/DDBJ whole genome shotgun (WGS) entry which is preliminary data.</text>
</comment>
<name>A0A2S7IQ08_9BACT</name>
<dbReference type="Pfam" id="PF12867">
    <property type="entry name" value="DinB_2"/>
    <property type="match status" value="1"/>
</dbReference>
<dbReference type="EMBL" id="PTRA01000001">
    <property type="protein sequence ID" value="PQA59718.1"/>
    <property type="molecule type" value="Genomic_DNA"/>
</dbReference>
<accession>A0A2S7IQ08</accession>
<reference evidence="3" key="1">
    <citation type="submission" date="2018-02" db="EMBL/GenBank/DDBJ databases">
        <title>Genome sequencing of Solimonas sp. HR-BB.</title>
        <authorList>
            <person name="Lee Y."/>
            <person name="Jeon C.O."/>
        </authorList>
    </citation>
    <scope>NUCLEOTIDE SEQUENCE [LARGE SCALE GENOMIC DNA]</scope>
    <source>
        <strain evidence="3">HR-U</strain>
    </source>
</reference>
<sequence length="159" mass="18357">MTVAYYISQLESLFNGQPWLDETLLKKTGSLTSEQAFQRPYPPVHSAAEILAHLIAWRQVLIKRLEGNYDYQIQMQSAQDWPSLEQLQALGWNTLQQELISNQTRLIELLSQQSDEVLAIPYNDQGHTFEYLINGIIQHDLYHLGQIGLVISMLHSRHL</sequence>
<dbReference type="Proteomes" id="UP000239590">
    <property type="component" value="Unassembled WGS sequence"/>
</dbReference>
<organism evidence="2 3">
    <name type="scientific">Siphonobacter curvatus</name>
    <dbReference type="NCBI Taxonomy" id="2094562"/>
    <lineage>
        <taxon>Bacteria</taxon>
        <taxon>Pseudomonadati</taxon>
        <taxon>Bacteroidota</taxon>
        <taxon>Cytophagia</taxon>
        <taxon>Cytophagales</taxon>
        <taxon>Cytophagaceae</taxon>
        <taxon>Siphonobacter</taxon>
    </lineage>
</organism>
<dbReference type="InterPro" id="IPR034660">
    <property type="entry name" value="DinB/YfiT-like"/>
</dbReference>
<dbReference type="AlphaFoldDB" id="A0A2S7IQ08"/>
<evidence type="ECO:0000313" key="2">
    <source>
        <dbReference type="EMBL" id="PQA59718.1"/>
    </source>
</evidence>
<dbReference type="OrthoDB" id="9814103at2"/>
<evidence type="ECO:0000313" key="3">
    <source>
        <dbReference type="Proteomes" id="UP000239590"/>
    </source>
</evidence>
<dbReference type="Gene3D" id="1.20.120.450">
    <property type="entry name" value="dinb family like domain"/>
    <property type="match status" value="1"/>
</dbReference>
<proteinExistence type="predicted"/>
<dbReference type="InterPro" id="IPR024775">
    <property type="entry name" value="DinB-like"/>
</dbReference>
<protein>
    <submittedName>
        <fullName evidence="2">DinB family protein</fullName>
    </submittedName>
</protein>
<feature type="domain" description="DinB-like" evidence="1">
    <location>
        <begin position="25"/>
        <end position="147"/>
    </location>
</feature>
<gene>
    <name evidence="2" type="ORF">C5O19_08820</name>
</gene>
<dbReference type="SUPFAM" id="SSF109854">
    <property type="entry name" value="DinB/YfiT-like putative metalloenzymes"/>
    <property type="match status" value="1"/>
</dbReference>
<evidence type="ECO:0000259" key="1">
    <source>
        <dbReference type="Pfam" id="PF12867"/>
    </source>
</evidence>
<dbReference type="RefSeq" id="WP_104711427.1">
    <property type="nucleotide sequence ID" value="NZ_PTRA01000001.1"/>
</dbReference>